<dbReference type="InterPro" id="IPR029058">
    <property type="entry name" value="AB_hydrolase_fold"/>
</dbReference>
<reference evidence="2 3" key="1">
    <citation type="submission" date="2019-01" db="EMBL/GenBank/DDBJ databases">
        <title>Draft genome sequence of Dictyobacter sp. Uno17.</title>
        <authorList>
            <person name="Wang C.M."/>
            <person name="Zheng Y."/>
            <person name="Sakai Y."/>
            <person name="Abe K."/>
            <person name="Yokota A."/>
            <person name="Yabe S."/>
        </authorList>
    </citation>
    <scope>NUCLEOTIDE SEQUENCE [LARGE SCALE GENOMIC DNA]</scope>
    <source>
        <strain evidence="2 3">Uno17</strain>
    </source>
</reference>
<evidence type="ECO:0000313" key="2">
    <source>
        <dbReference type="EMBL" id="GCF11753.1"/>
    </source>
</evidence>
<protein>
    <submittedName>
        <fullName evidence="2">Haloalkane dehalogenase 3</fullName>
    </submittedName>
</protein>
<dbReference type="Proteomes" id="UP000322530">
    <property type="component" value="Unassembled WGS sequence"/>
</dbReference>
<sequence length="368" mass="41196">MQVQIRVKSYLNPDWQEWLEGLAVVHEPSGTTLLCGWLQDQAALYGILLTIHDFGLTLLSLETSESSQRTKGKEHIMISAAFPYEKKRKTALGLEMAYVEEGQGDPIVFLHGNPTSSYVWRNILPYVQGFGRIIAPDLIGMGDSQKLPESGPHSYTFVEHRRHLDALLEALGVSAQVVLVGHDWGAALAFDWARRHPEAVRGIVYMEAVMGTSSWSEMPEIARSRFQALRSAQGEQLVLEQNSFIEFNLPKTILRTLTDEEMNQYRRPFAEAGEARRPNLSWARQLPIEGEPADVTEIVTASGKFLAQSPMPKLLIQAVPGTQDPQKVVFNHTWPAQTKVSVRGYHTPQEDSPDEIGQAIASWLQSLK</sequence>
<dbReference type="NCBIfam" id="NF002938">
    <property type="entry name" value="PRK03592.1"/>
    <property type="match status" value="1"/>
</dbReference>
<dbReference type="Pfam" id="PF00561">
    <property type="entry name" value="Abhydrolase_1"/>
    <property type="match status" value="1"/>
</dbReference>
<proteinExistence type="predicted"/>
<dbReference type="PRINTS" id="PR00412">
    <property type="entry name" value="EPOXHYDRLASE"/>
</dbReference>
<dbReference type="InterPro" id="IPR000073">
    <property type="entry name" value="AB_hydrolase_1"/>
</dbReference>
<dbReference type="RefSeq" id="WP_308483130.1">
    <property type="nucleotide sequence ID" value="NZ_BIXY01000141.1"/>
</dbReference>
<dbReference type="PRINTS" id="PR00111">
    <property type="entry name" value="ABHYDROLASE"/>
</dbReference>
<evidence type="ECO:0000313" key="3">
    <source>
        <dbReference type="Proteomes" id="UP000322530"/>
    </source>
</evidence>
<dbReference type="GO" id="GO:0003824">
    <property type="term" value="F:catalytic activity"/>
    <property type="evidence" value="ECO:0007669"/>
    <property type="project" value="InterPro"/>
</dbReference>
<dbReference type="EMBL" id="BIXY01000141">
    <property type="protein sequence ID" value="GCF11753.1"/>
    <property type="molecule type" value="Genomic_DNA"/>
</dbReference>
<name>A0A5A5TL21_9CHLR</name>
<dbReference type="PANTHER" id="PTHR43798:SF33">
    <property type="entry name" value="HYDROLASE, PUTATIVE (AFU_ORTHOLOGUE AFUA_2G14860)-RELATED"/>
    <property type="match status" value="1"/>
</dbReference>
<organism evidence="2 3">
    <name type="scientific">Dictyobacter arantiisoli</name>
    <dbReference type="NCBI Taxonomy" id="2014874"/>
    <lineage>
        <taxon>Bacteria</taxon>
        <taxon>Bacillati</taxon>
        <taxon>Chloroflexota</taxon>
        <taxon>Ktedonobacteria</taxon>
        <taxon>Ktedonobacterales</taxon>
        <taxon>Dictyobacteraceae</taxon>
        <taxon>Dictyobacter</taxon>
    </lineage>
</organism>
<dbReference type="InterPro" id="IPR050266">
    <property type="entry name" value="AB_hydrolase_sf"/>
</dbReference>
<gene>
    <name evidence="2" type="primary">dhaA_3</name>
    <name evidence="2" type="ORF">KDI_53170</name>
</gene>
<dbReference type="SUPFAM" id="SSF53474">
    <property type="entry name" value="alpha/beta-Hydrolases"/>
    <property type="match status" value="1"/>
</dbReference>
<dbReference type="AlphaFoldDB" id="A0A5A5TL21"/>
<dbReference type="PANTHER" id="PTHR43798">
    <property type="entry name" value="MONOACYLGLYCEROL LIPASE"/>
    <property type="match status" value="1"/>
</dbReference>
<comment type="caution">
    <text evidence="2">The sequence shown here is derived from an EMBL/GenBank/DDBJ whole genome shotgun (WGS) entry which is preliminary data.</text>
</comment>
<dbReference type="Gene3D" id="3.40.50.1820">
    <property type="entry name" value="alpha/beta hydrolase"/>
    <property type="match status" value="1"/>
</dbReference>
<keyword evidence="3" id="KW-1185">Reference proteome</keyword>
<dbReference type="GO" id="GO:0016020">
    <property type="term" value="C:membrane"/>
    <property type="evidence" value="ECO:0007669"/>
    <property type="project" value="TreeGrafter"/>
</dbReference>
<feature type="domain" description="AB hydrolase-1" evidence="1">
    <location>
        <begin position="106"/>
        <end position="228"/>
    </location>
</feature>
<evidence type="ECO:0000259" key="1">
    <source>
        <dbReference type="Pfam" id="PF00561"/>
    </source>
</evidence>
<accession>A0A5A5TL21</accession>
<dbReference type="InterPro" id="IPR000639">
    <property type="entry name" value="Epox_hydrolase-like"/>
</dbReference>